<feature type="transmembrane region" description="Helical" evidence="1">
    <location>
        <begin position="62"/>
        <end position="84"/>
    </location>
</feature>
<dbReference type="AlphaFoldDB" id="A0A1B6LH20"/>
<feature type="transmembrane region" description="Helical" evidence="1">
    <location>
        <begin position="137"/>
        <end position="161"/>
    </location>
</feature>
<feature type="transmembrane region" description="Helical" evidence="1">
    <location>
        <begin position="244"/>
        <end position="269"/>
    </location>
</feature>
<reference evidence="3" key="1">
    <citation type="submission" date="2015-11" db="EMBL/GenBank/DDBJ databases">
        <title>De novo transcriptome assembly of four potential Pierce s Disease insect vectors from Arizona vineyards.</title>
        <authorList>
            <person name="Tassone E.E."/>
        </authorList>
    </citation>
    <scope>NUCLEOTIDE SEQUENCE</scope>
</reference>
<feature type="transmembrane region" description="Helical" evidence="1">
    <location>
        <begin position="214"/>
        <end position="232"/>
    </location>
</feature>
<feature type="non-terminal residue" evidence="3">
    <location>
        <position position="1"/>
    </location>
</feature>
<dbReference type="PANTHER" id="PTHR11161">
    <property type="entry name" value="O-ACYLTRANSFERASE"/>
    <property type="match status" value="1"/>
</dbReference>
<sequence>WLKSAQQYERGCGSDWWTNLLMISNYGSNKCVPQSWYVACDFQFHLISPLFLLPLPKRPKVGLLLLTSASLISAVAAVIKVYVIQTDYVMAMDEIEKDPLNYVLINYRIPTFCIGIALGYLLFLMKNDKLDFKPTKRFWWLGWTASTAALISAVVSLSLVTNPHNKYPPWLHSILLGLYRTVFAAGLSWIIFACFIGHGGIINRFLSWPGFRPLGKLTYSVFLIHFIVIYHQTLSIQEPAVLSLVDFVFLVCGDVIISFVLAPVTYLTVEAPFTKLATYWLAEKIPKQSEEPN</sequence>
<keyword evidence="1" id="KW-0812">Transmembrane</keyword>
<proteinExistence type="predicted"/>
<dbReference type="Pfam" id="PF01757">
    <property type="entry name" value="Acyl_transf_3"/>
    <property type="match status" value="1"/>
</dbReference>
<feature type="transmembrane region" description="Helical" evidence="1">
    <location>
        <begin position="181"/>
        <end position="202"/>
    </location>
</feature>
<accession>A0A1B6LH20</accession>
<evidence type="ECO:0000313" key="3">
    <source>
        <dbReference type="EMBL" id="JAT22991.1"/>
    </source>
</evidence>
<evidence type="ECO:0000256" key="1">
    <source>
        <dbReference type="SAM" id="Phobius"/>
    </source>
</evidence>
<dbReference type="InterPro" id="IPR052728">
    <property type="entry name" value="O2_lipid_transport_reg"/>
</dbReference>
<keyword evidence="1" id="KW-0472">Membrane</keyword>
<feature type="transmembrane region" description="Helical" evidence="1">
    <location>
        <begin position="104"/>
        <end position="125"/>
    </location>
</feature>
<organism evidence="3">
    <name type="scientific">Graphocephala atropunctata</name>
    <dbReference type="NCBI Taxonomy" id="36148"/>
    <lineage>
        <taxon>Eukaryota</taxon>
        <taxon>Metazoa</taxon>
        <taxon>Ecdysozoa</taxon>
        <taxon>Arthropoda</taxon>
        <taxon>Hexapoda</taxon>
        <taxon>Insecta</taxon>
        <taxon>Pterygota</taxon>
        <taxon>Neoptera</taxon>
        <taxon>Paraneoptera</taxon>
        <taxon>Hemiptera</taxon>
        <taxon>Auchenorrhyncha</taxon>
        <taxon>Membracoidea</taxon>
        <taxon>Cicadellidae</taxon>
        <taxon>Cicadellinae</taxon>
        <taxon>Cicadellini</taxon>
        <taxon>Graphocephala</taxon>
    </lineage>
</organism>
<dbReference type="EMBL" id="GEBQ01016986">
    <property type="protein sequence ID" value="JAT22991.1"/>
    <property type="molecule type" value="Transcribed_RNA"/>
</dbReference>
<dbReference type="PANTHER" id="PTHR11161:SF0">
    <property type="entry name" value="O-ACYLTRANSFERASE LIKE PROTEIN"/>
    <property type="match status" value="1"/>
</dbReference>
<protein>
    <recommendedName>
        <fullName evidence="2">Acyltransferase 3 domain-containing protein</fullName>
    </recommendedName>
</protein>
<name>A0A1B6LH20_9HEMI</name>
<keyword evidence="1" id="KW-1133">Transmembrane helix</keyword>
<dbReference type="GO" id="GO:0016747">
    <property type="term" value="F:acyltransferase activity, transferring groups other than amino-acyl groups"/>
    <property type="evidence" value="ECO:0007669"/>
    <property type="project" value="InterPro"/>
</dbReference>
<evidence type="ECO:0000259" key="2">
    <source>
        <dbReference type="Pfam" id="PF01757"/>
    </source>
</evidence>
<gene>
    <name evidence="3" type="ORF">g.3944</name>
</gene>
<dbReference type="InterPro" id="IPR002656">
    <property type="entry name" value="Acyl_transf_3_dom"/>
</dbReference>
<feature type="domain" description="Acyltransferase 3" evidence="2">
    <location>
        <begin position="26"/>
        <end position="262"/>
    </location>
</feature>